<dbReference type="Pfam" id="PF14748">
    <property type="entry name" value="P5CR_dimer"/>
    <property type="match status" value="1"/>
</dbReference>
<accession>X1ULP1</accession>
<dbReference type="Gene3D" id="3.40.50.720">
    <property type="entry name" value="NAD(P)-binding Rossmann-like Domain"/>
    <property type="match status" value="1"/>
</dbReference>
<dbReference type="AlphaFoldDB" id="X1ULP1"/>
<dbReference type="Gene3D" id="1.10.3730.10">
    <property type="entry name" value="ProC C-terminal domain-like"/>
    <property type="match status" value="1"/>
</dbReference>
<dbReference type="EMBL" id="BARW01035181">
    <property type="protein sequence ID" value="GAJ18388.1"/>
    <property type="molecule type" value="Genomic_DNA"/>
</dbReference>
<proteinExistence type="predicted"/>
<evidence type="ECO:0000259" key="2">
    <source>
        <dbReference type="Pfam" id="PF14748"/>
    </source>
</evidence>
<dbReference type="PANTHER" id="PTHR11645:SF0">
    <property type="entry name" value="PYRROLINE-5-CARBOXYLATE REDUCTASE 3"/>
    <property type="match status" value="1"/>
</dbReference>
<dbReference type="GO" id="GO:0004735">
    <property type="term" value="F:pyrroline-5-carboxylate reductase activity"/>
    <property type="evidence" value="ECO:0007669"/>
    <property type="project" value="TreeGrafter"/>
</dbReference>
<reference evidence="3" key="1">
    <citation type="journal article" date="2014" name="Front. Microbiol.">
        <title>High frequency of phylogenetically diverse reductive dehalogenase-homologous genes in deep subseafloor sedimentary metagenomes.</title>
        <authorList>
            <person name="Kawai M."/>
            <person name="Futagami T."/>
            <person name="Toyoda A."/>
            <person name="Takaki Y."/>
            <person name="Nishi S."/>
            <person name="Hori S."/>
            <person name="Arai W."/>
            <person name="Tsubouchi T."/>
            <person name="Morono Y."/>
            <person name="Uchiyama I."/>
            <person name="Ito T."/>
            <person name="Fujiyama A."/>
            <person name="Inagaki F."/>
            <person name="Takami H."/>
        </authorList>
    </citation>
    <scope>NUCLEOTIDE SEQUENCE</scope>
    <source>
        <strain evidence="3">Expedition CK06-06</strain>
    </source>
</reference>
<comment type="caution">
    <text evidence="3">The sequence shown here is derived from an EMBL/GenBank/DDBJ whole genome shotgun (WGS) entry which is preliminary data.</text>
</comment>
<evidence type="ECO:0000313" key="3">
    <source>
        <dbReference type="EMBL" id="GAJ18388.1"/>
    </source>
</evidence>
<sequence>LFNCPVIRMIPNAPSIINQGYNPITFSENFDDEIKEQMKNCLACLGVLPEVEESKLEAYAIITGMGPAYFWFQINALYDLGVSFGLDESETAQAITDMIKGTVDTLFNSGLLPEQVMDLIPVKPLSEYEDQIISYFGYSLNKLYVKLKS</sequence>
<feature type="non-terminal residue" evidence="3">
    <location>
        <position position="1"/>
    </location>
</feature>
<dbReference type="InterPro" id="IPR008927">
    <property type="entry name" value="6-PGluconate_DH-like_C_sf"/>
</dbReference>
<name>X1ULP1_9ZZZZ</name>
<dbReference type="InterPro" id="IPR029036">
    <property type="entry name" value="P5CR_dimer"/>
</dbReference>
<dbReference type="PANTHER" id="PTHR11645">
    <property type="entry name" value="PYRROLINE-5-CARBOXYLATE REDUCTASE"/>
    <property type="match status" value="1"/>
</dbReference>
<feature type="domain" description="Pyrroline-5-carboxylate reductase dimerisation" evidence="2">
    <location>
        <begin position="53"/>
        <end position="118"/>
    </location>
</feature>
<evidence type="ECO:0000256" key="1">
    <source>
        <dbReference type="ARBA" id="ARBA00023002"/>
    </source>
</evidence>
<gene>
    <name evidence="3" type="ORF">S12H4_54939</name>
</gene>
<keyword evidence="1" id="KW-0560">Oxidoreductase</keyword>
<organism evidence="3">
    <name type="scientific">marine sediment metagenome</name>
    <dbReference type="NCBI Taxonomy" id="412755"/>
    <lineage>
        <taxon>unclassified sequences</taxon>
        <taxon>metagenomes</taxon>
        <taxon>ecological metagenomes</taxon>
    </lineage>
</organism>
<dbReference type="GO" id="GO:0055129">
    <property type="term" value="P:L-proline biosynthetic process"/>
    <property type="evidence" value="ECO:0007669"/>
    <property type="project" value="TreeGrafter"/>
</dbReference>
<dbReference type="SUPFAM" id="SSF48179">
    <property type="entry name" value="6-phosphogluconate dehydrogenase C-terminal domain-like"/>
    <property type="match status" value="1"/>
</dbReference>
<protein>
    <recommendedName>
        <fullName evidence="2">Pyrroline-5-carboxylate reductase dimerisation domain-containing protein</fullName>
    </recommendedName>
</protein>